<reference evidence="15" key="1">
    <citation type="journal article" date="2020" name="BMC Genomics">
        <title>Correction to: Identification and distribution of gene clusters required for synthesis of sphingolipid metabolism inhibitors in diverse species of the filamentous fungus Fusarium.</title>
        <authorList>
            <person name="Kim H.S."/>
            <person name="Lohmar J.M."/>
            <person name="Busman M."/>
            <person name="Brown D.W."/>
            <person name="Naumann T.A."/>
            <person name="Divon H.H."/>
            <person name="Lysoe E."/>
            <person name="Uhlig S."/>
            <person name="Proctor R.H."/>
        </authorList>
    </citation>
    <scope>NUCLEOTIDE SEQUENCE</scope>
    <source>
        <strain evidence="15">NRRL 20472</strain>
    </source>
</reference>
<dbReference type="CDD" id="cd01428">
    <property type="entry name" value="ADK"/>
    <property type="match status" value="1"/>
</dbReference>
<dbReference type="Pfam" id="PF00406">
    <property type="entry name" value="ADK"/>
    <property type="match status" value="1"/>
</dbReference>
<dbReference type="InterPro" id="IPR039356">
    <property type="entry name" value="YfbR/HDDC2"/>
</dbReference>
<dbReference type="HAMAP" id="MF_00235">
    <property type="entry name" value="Adenylate_kinase_Adk"/>
    <property type="match status" value="1"/>
</dbReference>
<evidence type="ECO:0000256" key="9">
    <source>
        <dbReference type="ARBA" id="ARBA00022723"/>
    </source>
</evidence>
<dbReference type="EMBL" id="JABEXW010000683">
    <property type="protein sequence ID" value="KAF4958654.1"/>
    <property type="molecule type" value="Genomic_DNA"/>
</dbReference>
<evidence type="ECO:0000256" key="7">
    <source>
        <dbReference type="ARBA" id="ARBA00012964"/>
    </source>
</evidence>
<dbReference type="CDD" id="cd00077">
    <property type="entry name" value="HDc"/>
    <property type="match status" value="1"/>
</dbReference>
<dbReference type="EC" id="3.1.3.89" evidence="7"/>
<evidence type="ECO:0000256" key="13">
    <source>
        <dbReference type="RuleBase" id="RU003330"/>
    </source>
</evidence>
<dbReference type="OrthoDB" id="442176at2759"/>
<gene>
    <name evidence="15" type="ORF">FSARC_10968</name>
</gene>
<evidence type="ECO:0000256" key="5">
    <source>
        <dbReference type="ARBA" id="ARBA00009999"/>
    </source>
</evidence>
<evidence type="ECO:0000256" key="8">
    <source>
        <dbReference type="ARBA" id="ARBA00022679"/>
    </source>
</evidence>
<keyword evidence="12" id="KW-0378">Hydrolase</keyword>
<protein>
    <recommendedName>
        <fullName evidence="7">5'-deoxynucleotidase</fullName>
        <ecNumber evidence="7">3.1.3.89</ecNumber>
    </recommendedName>
</protein>
<keyword evidence="8 13" id="KW-0808">Transferase</keyword>
<sequence>MERLETALPFLEAIETLKTLKRAGWCNRGIPDPENVGNHMYQMAWLCYLHPEINNEDEVKAVTMCLVHDMGEITAGDITPADGVTPERKHLEEKLGLEYLSCLLTKSNPKLASQLPEIWLEYEKSETRIAKLVHQIDKFECLHQAFIYQKRHKDKDRLQEFRGQRLKISDKWLADQADKILKEWEELQELPASSPIVFVIVENFNFKHISVGDLLREEQNTAGSVFGEFIATSIRHSVIVPPSLTLLLLKDKIQTAQAQGQGVLIDGFPRSISQIVAFEREISTAYSTIFLDCPPNLMIDRIQQRSSLSSREDDNVTTLQKRIETFLATNESIVTHLETNRMVKIGCEGSVEETYTAVENVFNDWGYKQAM</sequence>
<comment type="caution">
    <text evidence="15">The sequence shown here is derived from an EMBL/GenBank/DDBJ whole genome shotgun (WGS) entry which is preliminary data.</text>
</comment>
<dbReference type="GO" id="GO:0046872">
    <property type="term" value="F:metal ion binding"/>
    <property type="evidence" value="ECO:0007669"/>
    <property type="project" value="UniProtKB-KW"/>
</dbReference>
<evidence type="ECO:0000256" key="12">
    <source>
        <dbReference type="ARBA" id="ARBA00022801"/>
    </source>
</evidence>
<dbReference type="GO" id="GO:0005737">
    <property type="term" value="C:cytoplasm"/>
    <property type="evidence" value="ECO:0007669"/>
    <property type="project" value="TreeGrafter"/>
</dbReference>
<organism evidence="15 16">
    <name type="scientific">Fusarium sarcochroum</name>
    <dbReference type="NCBI Taxonomy" id="1208366"/>
    <lineage>
        <taxon>Eukaryota</taxon>
        <taxon>Fungi</taxon>
        <taxon>Dikarya</taxon>
        <taxon>Ascomycota</taxon>
        <taxon>Pezizomycotina</taxon>
        <taxon>Sordariomycetes</taxon>
        <taxon>Hypocreomycetidae</taxon>
        <taxon>Hypocreales</taxon>
        <taxon>Nectriaceae</taxon>
        <taxon>Fusarium</taxon>
        <taxon>Fusarium lateritium species complex</taxon>
    </lineage>
</organism>
<dbReference type="SUPFAM" id="SSF52540">
    <property type="entry name" value="P-loop containing nucleoside triphosphate hydrolases"/>
    <property type="match status" value="1"/>
</dbReference>
<keyword evidence="16" id="KW-1185">Reference proteome</keyword>
<dbReference type="GO" id="GO:0006139">
    <property type="term" value="P:nucleobase-containing compound metabolic process"/>
    <property type="evidence" value="ECO:0007669"/>
    <property type="project" value="InterPro"/>
</dbReference>
<dbReference type="PANTHER" id="PTHR11845:SF13">
    <property type="entry name" value="5'-DEOXYNUCLEOTIDASE HDDC2"/>
    <property type="match status" value="1"/>
</dbReference>
<proteinExistence type="inferred from homology"/>
<dbReference type="GO" id="GO:0019205">
    <property type="term" value="F:nucleobase-containing compound kinase activity"/>
    <property type="evidence" value="ECO:0007669"/>
    <property type="project" value="InterPro"/>
</dbReference>
<comment type="cofactor">
    <cofactor evidence="2">
        <name>Mn(2+)</name>
        <dbReference type="ChEBI" id="CHEBI:29035"/>
    </cofactor>
</comment>
<dbReference type="GO" id="GO:0005524">
    <property type="term" value="F:ATP binding"/>
    <property type="evidence" value="ECO:0007669"/>
    <property type="project" value="InterPro"/>
</dbReference>
<evidence type="ECO:0000313" key="15">
    <source>
        <dbReference type="EMBL" id="KAF4958654.1"/>
    </source>
</evidence>
<evidence type="ECO:0000256" key="3">
    <source>
        <dbReference type="ARBA" id="ARBA00001941"/>
    </source>
</evidence>
<evidence type="ECO:0000259" key="14">
    <source>
        <dbReference type="Pfam" id="PF13023"/>
    </source>
</evidence>
<dbReference type="InterPro" id="IPR003607">
    <property type="entry name" value="HD/PDEase_dom"/>
</dbReference>
<keyword evidence="11 13" id="KW-0418">Kinase</keyword>
<dbReference type="Gene3D" id="3.40.50.300">
    <property type="entry name" value="P-loop containing nucleotide triphosphate hydrolases"/>
    <property type="match status" value="1"/>
</dbReference>
<evidence type="ECO:0000256" key="11">
    <source>
        <dbReference type="ARBA" id="ARBA00022777"/>
    </source>
</evidence>
<comment type="similarity">
    <text evidence="5">Belongs to the HDDC2 family.</text>
</comment>
<dbReference type="SUPFAM" id="SSF109604">
    <property type="entry name" value="HD-domain/PDEase-like"/>
    <property type="match status" value="1"/>
</dbReference>
<keyword evidence="10" id="KW-0547">Nucleotide-binding</keyword>
<reference evidence="15" key="2">
    <citation type="submission" date="2020-05" db="EMBL/GenBank/DDBJ databases">
        <authorList>
            <person name="Kim H.-S."/>
            <person name="Proctor R.H."/>
            <person name="Brown D.W."/>
        </authorList>
    </citation>
    <scope>NUCLEOTIDE SEQUENCE</scope>
    <source>
        <strain evidence="15">NRRL 20472</strain>
    </source>
</reference>
<dbReference type="PROSITE" id="PS00113">
    <property type="entry name" value="ADENYLATE_KINASE"/>
    <property type="match status" value="1"/>
</dbReference>
<dbReference type="PANTHER" id="PTHR11845">
    <property type="entry name" value="5'-DEOXYNUCLEOTIDASE HDDC2"/>
    <property type="match status" value="1"/>
</dbReference>
<comment type="catalytic activity">
    <reaction evidence="1">
        <text>a 2'-deoxyribonucleoside 5'-phosphate + H2O = a 2'-deoxyribonucleoside + phosphate</text>
        <dbReference type="Rhea" id="RHEA:36167"/>
        <dbReference type="ChEBI" id="CHEBI:15377"/>
        <dbReference type="ChEBI" id="CHEBI:18274"/>
        <dbReference type="ChEBI" id="CHEBI:43474"/>
        <dbReference type="ChEBI" id="CHEBI:65317"/>
        <dbReference type="EC" id="3.1.3.89"/>
    </reaction>
</comment>
<comment type="cofactor">
    <cofactor evidence="3">
        <name>Co(2+)</name>
        <dbReference type="ChEBI" id="CHEBI:48828"/>
    </cofactor>
</comment>
<evidence type="ECO:0000256" key="4">
    <source>
        <dbReference type="ARBA" id="ARBA00004074"/>
    </source>
</evidence>
<evidence type="ECO:0000256" key="10">
    <source>
        <dbReference type="ARBA" id="ARBA00022741"/>
    </source>
</evidence>
<accession>A0A8H4X2G8</accession>
<evidence type="ECO:0000256" key="1">
    <source>
        <dbReference type="ARBA" id="ARBA00001638"/>
    </source>
</evidence>
<keyword evidence="9" id="KW-0479">Metal-binding</keyword>
<dbReference type="InterPro" id="IPR006674">
    <property type="entry name" value="HD_domain"/>
</dbReference>
<comment type="subunit">
    <text evidence="6">Homodimer.</text>
</comment>
<comment type="similarity">
    <text evidence="13">Belongs to the adenylate kinase family.</text>
</comment>
<dbReference type="GO" id="GO:0002953">
    <property type="term" value="F:5'-deoxynucleotidase activity"/>
    <property type="evidence" value="ECO:0007669"/>
    <property type="project" value="UniProtKB-EC"/>
</dbReference>
<evidence type="ECO:0000256" key="6">
    <source>
        <dbReference type="ARBA" id="ARBA00011738"/>
    </source>
</evidence>
<dbReference type="AlphaFoldDB" id="A0A8H4X2G8"/>
<evidence type="ECO:0000313" key="16">
    <source>
        <dbReference type="Proteomes" id="UP000622797"/>
    </source>
</evidence>
<dbReference type="InterPro" id="IPR000850">
    <property type="entry name" value="Adenylat/UMP-CMP_kin"/>
</dbReference>
<dbReference type="PRINTS" id="PR00094">
    <property type="entry name" value="ADENYLTKNASE"/>
</dbReference>
<dbReference type="Pfam" id="PF13023">
    <property type="entry name" value="HD_3"/>
    <property type="match status" value="1"/>
</dbReference>
<dbReference type="InterPro" id="IPR033690">
    <property type="entry name" value="Adenylat_kinase_CS"/>
</dbReference>
<feature type="domain" description="HD" evidence="14">
    <location>
        <begin position="14"/>
        <end position="166"/>
    </location>
</feature>
<comment type="function">
    <text evidence="4">Catalyzes the dephosphorylation of the nucleoside 5'-monophosphates deoxyadenosine monophosphate (dAMP), deoxycytidine monophosphate (dCMP), deoxyguanosine monophosphate (dGMP) and deoxythymidine monophosphate (dTMP).</text>
</comment>
<evidence type="ECO:0000256" key="2">
    <source>
        <dbReference type="ARBA" id="ARBA00001936"/>
    </source>
</evidence>
<dbReference type="Proteomes" id="UP000622797">
    <property type="component" value="Unassembled WGS sequence"/>
</dbReference>
<dbReference type="Gene3D" id="1.10.3210.10">
    <property type="entry name" value="Hypothetical protein af1432"/>
    <property type="match status" value="1"/>
</dbReference>
<name>A0A8H4X2G8_9HYPO</name>
<dbReference type="InterPro" id="IPR027417">
    <property type="entry name" value="P-loop_NTPase"/>
</dbReference>